<evidence type="ECO:0000313" key="2">
    <source>
        <dbReference type="EMBL" id="CAI6333595.1"/>
    </source>
</evidence>
<dbReference type="AlphaFoldDB" id="A0A9W4UCP7"/>
<organism evidence="2 3">
    <name type="scientific">Periconia digitata</name>
    <dbReference type="NCBI Taxonomy" id="1303443"/>
    <lineage>
        <taxon>Eukaryota</taxon>
        <taxon>Fungi</taxon>
        <taxon>Dikarya</taxon>
        <taxon>Ascomycota</taxon>
        <taxon>Pezizomycotina</taxon>
        <taxon>Dothideomycetes</taxon>
        <taxon>Pleosporomycetidae</taxon>
        <taxon>Pleosporales</taxon>
        <taxon>Massarineae</taxon>
        <taxon>Periconiaceae</taxon>
        <taxon>Periconia</taxon>
    </lineage>
</organism>
<keyword evidence="3" id="KW-1185">Reference proteome</keyword>
<comment type="caution">
    <text evidence="2">The sequence shown here is derived from an EMBL/GenBank/DDBJ whole genome shotgun (WGS) entry which is preliminary data.</text>
</comment>
<feature type="compositionally biased region" description="Basic and acidic residues" evidence="1">
    <location>
        <begin position="34"/>
        <end position="48"/>
    </location>
</feature>
<evidence type="ECO:0000256" key="1">
    <source>
        <dbReference type="SAM" id="MobiDB-lite"/>
    </source>
</evidence>
<evidence type="ECO:0000313" key="3">
    <source>
        <dbReference type="Proteomes" id="UP001152607"/>
    </source>
</evidence>
<feature type="region of interest" description="Disordered" evidence="1">
    <location>
        <begin position="1"/>
        <end position="54"/>
    </location>
</feature>
<protein>
    <submittedName>
        <fullName evidence="2">Uncharacterized protein</fullName>
    </submittedName>
</protein>
<accession>A0A9W4UCP7</accession>
<dbReference type="EMBL" id="CAOQHR010000004">
    <property type="protein sequence ID" value="CAI6333595.1"/>
    <property type="molecule type" value="Genomic_DNA"/>
</dbReference>
<name>A0A9W4UCP7_9PLEO</name>
<dbReference type="Proteomes" id="UP001152607">
    <property type="component" value="Unassembled WGS sequence"/>
</dbReference>
<gene>
    <name evidence="2" type="ORF">PDIGIT_LOCUS6642</name>
</gene>
<reference evidence="2" key="1">
    <citation type="submission" date="2023-01" db="EMBL/GenBank/DDBJ databases">
        <authorList>
            <person name="Van Ghelder C."/>
            <person name="Rancurel C."/>
        </authorList>
    </citation>
    <scope>NUCLEOTIDE SEQUENCE</scope>
    <source>
        <strain evidence="2">CNCM I-4278</strain>
    </source>
</reference>
<proteinExistence type="predicted"/>
<sequence>MSGSTQRSEAKGNANITELPREMSANVSNKASSHLKDDVEKTVEDHSQTSKTPPVNRMHFILGTLDKKGNELNRCATISIESKYYEFQPGSQCSPIARMKQASQVQNPPRAYLTPAKEGDLTYGARALVDTLTRTLLYMTDKYGGHVGVLDAGPIQKRFLEWVQDRAELTPYKEIWKFRLQPPHDKMMAHFCLGIAHYLEFVKSQDRANIERTFILVKICTTSYSSAKTFLEQSAQFQNLWDKIFDNISAIMDINRDSRVMVYVRGCDQKPQNDTEKAALDYLESEKRNPRKISVYPDVQGDVLYGGLLDQEEWTQEWESVESFSV</sequence>